<comment type="caution">
    <text evidence="1">The sequence shown here is derived from an EMBL/GenBank/DDBJ whole genome shotgun (WGS) entry which is preliminary data.</text>
</comment>
<evidence type="ECO:0000313" key="2">
    <source>
        <dbReference type="Proteomes" id="UP000029033"/>
    </source>
</evidence>
<dbReference type="OrthoDB" id="5516926at2"/>
<reference evidence="1 2" key="1">
    <citation type="submission" date="2014-03" db="EMBL/GenBank/DDBJ databases">
        <title>Genomics of Bifidobacteria.</title>
        <authorList>
            <person name="Ventura M."/>
            <person name="Milani C."/>
            <person name="Lugli G.A."/>
        </authorList>
    </citation>
    <scope>NUCLEOTIDE SEQUENCE [LARGE SCALE GENOMIC DNA]</scope>
    <source>
        <strain evidence="1 2">LMG 21589</strain>
    </source>
</reference>
<dbReference type="EMBL" id="JGZO01000029">
    <property type="protein sequence ID" value="KFI90696.1"/>
    <property type="molecule type" value="Genomic_DNA"/>
</dbReference>
<dbReference type="PANTHER" id="PTHR36456:SF1">
    <property type="entry name" value="UPF0232 PROTEIN SCO3875"/>
    <property type="match status" value="1"/>
</dbReference>
<dbReference type="eggNOG" id="COG5512">
    <property type="taxonomic scope" value="Bacteria"/>
</dbReference>
<name>A0A087D596_9BIFI</name>
<dbReference type="Proteomes" id="UP000029033">
    <property type="component" value="Unassembled WGS sequence"/>
</dbReference>
<dbReference type="InterPro" id="IPR007922">
    <property type="entry name" value="DciA-like"/>
</dbReference>
<organism evidence="1 2">
    <name type="scientific">Bifidobacterium scardovii</name>
    <dbReference type="NCBI Taxonomy" id="158787"/>
    <lineage>
        <taxon>Bacteria</taxon>
        <taxon>Bacillati</taxon>
        <taxon>Actinomycetota</taxon>
        <taxon>Actinomycetes</taxon>
        <taxon>Bifidobacteriales</taxon>
        <taxon>Bifidobacteriaceae</taxon>
        <taxon>Bifidobacterium</taxon>
    </lineage>
</organism>
<protein>
    <submittedName>
        <fullName evidence="1">Zn-ribbon-containing RNA-binding protein</fullName>
    </submittedName>
</protein>
<proteinExistence type="predicted"/>
<gene>
    <name evidence="1" type="ORF">BSCA_1549</name>
</gene>
<dbReference type="STRING" id="158787.BSCA_1549"/>
<sequence length="159" mass="17842">MNPPIARTLHLDERKLPAEVFDRLAKHGGYVMRDRRTREENREKAWESFGKPGRDPAAFGSVLNGIASGGHWTPQLKLAQLRNHWDQVVGPGIAMHSTVAGFADGVLTIRAESAVWATQLTYMLPQLTSTIRDRLKGLDIGEIRVTGPQSGFRRGRYRR</sequence>
<dbReference type="RefSeq" id="WP_033518387.1">
    <property type="nucleotide sequence ID" value="NZ_CAUPKV010000039.1"/>
</dbReference>
<accession>A0A087D596</accession>
<dbReference type="Pfam" id="PF05258">
    <property type="entry name" value="DciA"/>
    <property type="match status" value="1"/>
</dbReference>
<keyword evidence="2" id="KW-1185">Reference proteome</keyword>
<dbReference type="AlphaFoldDB" id="A0A087D596"/>
<dbReference type="PANTHER" id="PTHR36456">
    <property type="entry name" value="UPF0232 PROTEIN SCO3875"/>
    <property type="match status" value="1"/>
</dbReference>
<evidence type="ECO:0000313" key="1">
    <source>
        <dbReference type="EMBL" id="KFI90696.1"/>
    </source>
</evidence>
<dbReference type="GeneID" id="85164603"/>